<gene>
    <name evidence="5" type="ORF">JD844_031525</name>
</gene>
<proteinExistence type="predicted"/>
<keyword evidence="6" id="KW-1185">Reference proteome</keyword>
<dbReference type="PANTHER" id="PTHR28376">
    <property type="entry name" value="RGD1562914"/>
    <property type="match status" value="1"/>
</dbReference>
<dbReference type="EMBL" id="JAIPUX010003283">
    <property type="protein sequence ID" value="KAH0623317.1"/>
    <property type="molecule type" value="Genomic_DNA"/>
</dbReference>
<evidence type="ECO:0000256" key="2">
    <source>
        <dbReference type="ARBA" id="ARBA00023159"/>
    </source>
</evidence>
<keyword evidence="3" id="KW-0804">Transcription</keyword>
<name>A0ABQ7T141_PHRPL</name>
<accession>A0ABQ7T141</accession>
<reference evidence="5 6" key="1">
    <citation type="journal article" date="2022" name="Gigascience">
        <title>A chromosome-level genome assembly and annotation of the desert horned lizard, Phrynosoma platyrhinos, provides insight into chromosomal rearrangements among reptiles.</title>
        <authorList>
            <person name="Koochekian N."/>
            <person name="Ascanio A."/>
            <person name="Farleigh K."/>
            <person name="Card D.C."/>
            <person name="Schield D.R."/>
            <person name="Castoe T.A."/>
            <person name="Jezkova T."/>
        </authorList>
    </citation>
    <scope>NUCLEOTIDE SEQUENCE [LARGE SCALE GENOMIC DNA]</scope>
    <source>
        <strain evidence="5">NK-2021</strain>
    </source>
</reference>
<keyword evidence="2" id="KW-0010">Activator</keyword>
<sequence length="70" mass="7791">METGLSLHKIPSLFDVSSADAPSFCSVPADYGKRIYQGVRVKHTVKDLLAEKRSRQTSNSRLNVSEYFGT</sequence>
<protein>
    <recommendedName>
        <fullName evidence="4">OCA domain-containing protein</fullName>
    </recommendedName>
</protein>
<dbReference type="InterPro" id="IPR037655">
    <property type="entry name" value="POU2AF2"/>
</dbReference>
<comment type="caution">
    <text evidence="5">The sequence shown here is derived from an EMBL/GenBank/DDBJ whole genome shotgun (WGS) entry which is preliminary data.</text>
</comment>
<dbReference type="PANTHER" id="PTHR28376:SF1">
    <property type="entry name" value="POU DOMAIN CLASS 2-ASSOCIATING FACTOR 2"/>
    <property type="match status" value="1"/>
</dbReference>
<dbReference type="InterPro" id="IPR047571">
    <property type="entry name" value="OCA"/>
</dbReference>
<keyword evidence="1" id="KW-0805">Transcription regulation</keyword>
<dbReference type="PROSITE" id="PS52003">
    <property type="entry name" value="OCA"/>
    <property type="match status" value="1"/>
</dbReference>
<evidence type="ECO:0000256" key="1">
    <source>
        <dbReference type="ARBA" id="ARBA00023015"/>
    </source>
</evidence>
<organism evidence="5 6">
    <name type="scientific">Phrynosoma platyrhinos</name>
    <name type="common">Desert horned lizard</name>
    <dbReference type="NCBI Taxonomy" id="52577"/>
    <lineage>
        <taxon>Eukaryota</taxon>
        <taxon>Metazoa</taxon>
        <taxon>Chordata</taxon>
        <taxon>Craniata</taxon>
        <taxon>Vertebrata</taxon>
        <taxon>Euteleostomi</taxon>
        <taxon>Lepidosauria</taxon>
        <taxon>Squamata</taxon>
        <taxon>Bifurcata</taxon>
        <taxon>Unidentata</taxon>
        <taxon>Episquamata</taxon>
        <taxon>Toxicofera</taxon>
        <taxon>Iguania</taxon>
        <taxon>Phrynosomatidae</taxon>
        <taxon>Phrynosomatinae</taxon>
        <taxon>Phrynosoma</taxon>
    </lineage>
</organism>
<evidence type="ECO:0000259" key="4">
    <source>
        <dbReference type="PROSITE" id="PS52003"/>
    </source>
</evidence>
<feature type="domain" description="OCA" evidence="4">
    <location>
        <begin position="33"/>
        <end position="55"/>
    </location>
</feature>
<dbReference type="Proteomes" id="UP000826234">
    <property type="component" value="Unassembled WGS sequence"/>
</dbReference>
<evidence type="ECO:0000313" key="5">
    <source>
        <dbReference type="EMBL" id="KAH0623317.1"/>
    </source>
</evidence>
<evidence type="ECO:0000313" key="6">
    <source>
        <dbReference type="Proteomes" id="UP000826234"/>
    </source>
</evidence>
<evidence type="ECO:0000256" key="3">
    <source>
        <dbReference type="ARBA" id="ARBA00023163"/>
    </source>
</evidence>